<evidence type="ECO:0000256" key="1">
    <source>
        <dbReference type="ARBA" id="ARBA00004418"/>
    </source>
</evidence>
<proteinExistence type="inferred from homology"/>
<reference evidence="9 10" key="1">
    <citation type="submission" date="2017-07" db="EMBL/GenBank/DDBJ databases">
        <title>blaIMP-27 on transferable plasmids in Proteus mirabilis and Providencia rettgeri.</title>
        <authorList>
            <person name="Potter R."/>
        </authorList>
    </citation>
    <scope>NUCLEOTIDE SEQUENCE [LARGE SCALE GENOMIC DNA]</scope>
    <source>
        <strain evidence="9 10">PR1</strain>
    </source>
</reference>
<dbReference type="InterPro" id="IPR001829">
    <property type="entry name" value="Pili_assmbl_chaperone_bac"/>
</dbReference>
<dbReference type="Gene3D" id="2.60.40.10">
    <property type="entry name" value="Immunoglobulins"/>
    <property type="match status" value="2"/>
</dbReference>
<evidence type="ECO:0000256" key="3">
    <source>
        <dbReference type="ARBA" id="ARBA00022729"/>
    </source>
</evidence>
<evidence type="ECO:0000259" key="7">
    <source>
        <dbReference type="Pfam" id="PF02753"/>
    </source>
</evidence>
<keyword evidence="5" id="KW-0143">Chaperone</keyword>
<keyword evidence="3" id="KW-0732">Signal</keyword>
<evidence type="ECO:0000313" key="8">
    <source>
        <dbReference type="EMBL" id="MDI9093394.1"/>
    </source>
</evidence>
<evidence type="ECO:0000259" key="6">
    <source>
        <dbReference type="Pfam" id="PF00345"/>
    </source>
</evidence>
<dbReference type="PRINTS" id="PR00969">
    <property type="entry name" value="CHAPERONPILI"/>
</dbReference>
<dbReference type="PANTHER" id="PTHR30251:SF2">
    <property type="entry name" value="FIMBRIAL CHAPERONE YADV-RELATED"/>
    <property type="match status" value="1"/>
</dbReference>
<keyword evidence="4" id="KW-0574">Periplasm</keyword>
<evidence type="ECO:0000313" key="10">
    <source>
        <dbReference type="Proteomes" id="UP000216001"/>
    </source>
</evidence>
<dbReference type="GO" id="GO:0030288">
    <property type="term" value="C:outer membrane-bounded periplasmic space"/>
    <property type="evidence" value="ECO:0007669"/>
    <property type="project" value="InterPro"/>
</dbReference>
<protein>
    <submittedName>
        <fullName evidence="9">Auf fimbiral chaperone 1</fullName>
    </submittedName>
    <submittedName>
        <fullName evidence="8">Molecular chaperone</fullName>
    </submittedName>
</protein>
<dbReference type="EMBL" id="JAOWIN010000008">
    <property type="protein sequence ID" value="MDI9093394.1"/>
    <property type="molecule type" value="Genomic_DNA"/>
</dbReference>
<organism evidence="9 10">
    <name type="scientific">Providencia rettgeri</name>
    <dbReference type="NCBI Taxonomy" id="587"/>
    <lineage>
        <taxon>Bacteria</taxon>
        <taxon>Pseudomonadati</taxon>
        <taxon>Pseudomonadota</taxon>
        <taxon>Gammaproteobacteria</taxon>
        <taxon>Enterobacterales</taxon>
        <taxon>Morganellaceae</taxon>
        <taxon>Providencia</taxon>
    </lineage>
</organism>
<dbReference type="PANTHER" id="PTHR30251">
    <property type="entry name" value="PILUS ASSEMBLY CHAPERONE"/>
    <property type="match status" value="1"/>
</dbReference>
<evidence type="ECO:0000256" key="5">
    <source>
        <dbReference type="ARBA" id="ARBA00023186"/>
    </source>
</evidence>
<comment type="caution">
    <text evidence="9">The sequence shown here is derived from an EMBL/GenBank/DDBJ whole genome shotgun (WGS) entry which is preliminary data.</text>
</comment>
<dbReference type="InterPro" id="IPR016148">
    <property type="entry name" value="Pili_assmbl_chaperone_C"/>
</dbReference>
<dbReference type="Proteomes" id="UP000216001">
    <property type="component" value="Unassembled WGS sequence"/>
</dbReference>
<dbReference type="Pfam" id="PF00345">
    <property type="entry name" value="PapD_N"/>
    <property type="match status" value="1"/>
</dbReference>
<dbReference type="Proteomes" id="UP001159001">
    <property type="component" value="Unassembled WGS sequence"/>
</dbReference>
<dbReference type="RefSeq" id="WP_094962871.1">
    <property type="nucleotide sequence ID" value="NZ_CP058958.1"/>
</dbReference>
<evidence type="ECO:0000313" key="9">
    <source>
        <dbReference type="EMBL" id="OZS72602.1"/>
    </source>
</evidence>
<dbReference type="InterPro" id="IPR013783">
    <property type="entry name" value="Ig-like_fold"/>
</dbReference>
<reference evidence="8" key="2">
    <citation type="submission" date="2022-10" db="EMBL/GenBank/DDBJ databases">
        <title>Bacterial isolates recovered from the One Health project in Brazil.</title>
        <authorList>
            <person name="Valiatti T.B."/>
            <person name="Santos F."/>
            <person name="Cayo R."/>
            <person name="Gales A.C."/>
        </authorList>
    </citation>
    <scope>NUCLEOTIDE SEQUENCE</scope>
    <source>
        <strain evidence="8">PVR188</strain>
    </source>
</reference>
<gene>
    <name evidence="9" type="ORF">CHI95_21135</name>
    <name evidence="8" type="ORF">OGX73_12285</name>
</gene>
<dbReference type="InterPro" id="IPR008962">
    <property type="entry name" value="PapD-like_sf"/>
</dbReference>
<dbReference type="InterPro" id="IPR050643">
    <property type="entry name" value="Periplasmic_pilus_chap"/>
</dbReference>
<dbReference type="GO" id="GO:0071555">
    <property type="term" value="P:cell wall organization"/>
    <property type="evidence" value="ECO:0007669"/>
    <property type="project" value="InterPro"/>
</dbReference>
<dbReference type="AlphaFoldDB" id="A0A264VMU0"/>
<dbReference type="EMBL" id="NOWC01000034">
    <property type="protein sequence ID" value="OZS72602.1"/>
    <property type="molecule type" value="Genomic_DNA"/>
</dbReference>
<dbReference type="SUPFAM" id="SSF49584">
    <property type="entry name" value="Periplasmic chaperone C-domain"/>
    <property type="match status" value="1"/>
</dbReference>
<sequence length="252" mass="29144">MFFRSLGLVPLFLSLFFSFISVSWGENRTLVFPYQRTTFIEGEKSVSFRILNDTDKTPYLMQSSVELLDEGSGLDIKENNINIPFMVTPPLHKLEAGNSYTWRVMFIGDSDKLAKDRETVYIVKYRAIPPLDKNMRENNSSIDVNTIQVLHFKVYYRPKQFANLTIENEQKKISFRREGNNIIVKNNSPIYMSFESLAVNGVSVDYKELFKPIKPLSEQIFISDSKIRDVNTITWSVLDELVLELPKNTSTL</sequence>
<evidence type="ECO:0000256" key="2">
    <source>
        <dbReference type="ARBA" id="ARBA00007399"/>
    </source>
</evidence>
<evidence type="ECO:0000256" key="4">
    <source>
        <dbReference type="ARBA" id="ARBA00022764"/>
    </source>
</evidence>
<dbReference type="SUPFAM" id="SSF49354">
    <property type="entry name" value="PapD-like"/>
    <property type="match status" value="1"/>
</dbReference>
<feature type="domain" description="Pili assembly chaperone C-terminal" evidence="7">
    <location>
        <begin position="184"/>
        <end position="239"/>
    </location>
</feature>
<dbReference type="Pfam" id="PF02753">
    <property type="entry name" value="PapD_C"/>
    <property type="match status" value="1"/>
</dbReference>
<comment type="similarity">
    <text evidence="2">Belongs to the periplasmic pilus chaperone family.</text>
</comment>
<accession>A0A264VMU0</accession>
<name>A0A264VMU0_PRORE</name>
<dbReference type="InterPro" id="IPR036316">
    <property type="entry name" value="Pili_assmbl_chap_C_dom_sf"/>
</dbReference>
<comment type="subcellular location">
    <subcellularLocation>
        <location evidence="1">Periplasm</location>
    </subcellularLocation>
</comment>
<feature type="domain" description="Pili assembly chaperone N-terminal" evidence="6">
    <location>
        <begin position="36"/>
        <end position="160"/>
    </location>
</feature>
<dbReference type="InterPro" id="IPR016147">
    <property type="entry name" value="Pili_assmbl_chaperone_N"/>
</dbReference>